<evidence type="ECO:0000256" key="1">
    <source>
        <dbReference type="ARBA" id="ARBA00022737"/>
    </source>
</evidence>
<feature type="repeat" description="ANK" evidence="3">
    <location>
        <begin position="525"/>
        <end position="557"/>
    </location>
</feature>
<feature type="repeat" description="ANK" evidence="3">
    <location>
        <begin position="378"/>
        <end position="410"/>
    </location>
</feature>
<reference evidence="4 5" key="1">
    <citation type="submission" date="2020-02" db="EMBL/GenBank/DDBJ databases">
        <authorList>
            <person name="Ferguson B K."/>
        </authorList>
    </citation>
    <scope>NUCLEOTIDE SEQUENCE [LARGE SCALE GENOMIC DNA]</scope>
</reference>
<feature type="repeat" description="ANK" evidence="3">
    <location>
        <begin position="669"/>
        <end position="697"/>
    </location>
</feature>
<protein>
    <submittedName>
        <fullName evidence="4">Uncharacterized protein</fullName>
    </submittedName>
</protein>
<dbReference type="SUPFAM" id="SSF48403">
    <property type="entry name" value="Ankyrin repeat"/>
    <property type="match status" value="2"/>
</dbReference>
<dbReference type="SMART" id="SM00248">
    <property type="entry name" value="ANK"/>
    <property type="match status" value="13"/>
</dbReference>
<keyword evidence="2 3" id="KW-0040">ANK repeat</keyword>
<dbReference type="PROSITE" id="PS50297">
    <property type="entry name" value="ANK_REP_REGION"/>
    <property type="match status" value="7"/>
</dbReference>
<name>A0A6H5ICW4_9HYME</name>
<dbReference type="Pfam" id="PF00023">
    <property type="entry name" value="Ank"/>
    <property type="match status" value="2"/>
</dbReference>
<dbReference type="Gene3D" id="1.25.40.20">
    <property type="entry name" value="Ankyrin repeat-containing domain"/>
    <property type="match status" value="5"/>
</dbReference>
<evidence type="ECO:0000313" key="5">
    <source>
        <dbReference type="Proteomes" id="UP000479190"/>
    </source>
</evidence>
<dbReference type="EMBL" id="CADCXV010000687">
    <property type="protein sequence ID" value="CAB0032692.1"/>
    <property type="molecule type" value="Genomic_DNA"/>
</dbReference>
<dbReference type="Pfam" id="PF12796">
    <property type="entry name" value="Ank_2"/>
    <property type="match status" value="3"/>
</dbReference>
<dbReference type="PANTHER" id="PTHR24198">
    <property type="entry name" value="ANKYRIN REPEAT AND PROTEIN KINASE DOMAIN-CONTAINING PROTEIN"/>
    <property type="match status" value="1"/>
</dbReference>
<feature type="repeat" description="ANK" evidence="3">
    <location>
        <begin position="452"/>
        <end position="484"/>
    </location>
</feature>
<feature type="repeat" description="ANK" evidence="3">
    <location>
        <begin position="295"/>
        <end position="327"/>
    </location>
</feature>
<evidence type="ECO:0000256" key="2">
    <source>
        <dbReference type="ARBA" id="ARBA00023043"/>
    </source>
</evidence>
<dbReference type="AlphaFoldDB" id="A0A6H5ICW4"/>
<gene>
    <name evidence="4" type="ORF">TBRA_LOCUS4619</name>
</gene>
<feature type="repeat" description="ANK" evidence="3">
    <location>
        <begin position="596"/>
        <end position="628"/>
    </location>
</feature>
<keyword evidence="5" id="KW-1185">Reference proteome</keyword>
<dbReference type="OrthoDB" id="6593077at2759"/>
<feature type="repeat" description="ANK" evidence="3">
    <location>
        <begin position="221"/>
        <end position="253"/>
    </location>
</feature>
<dbReference type="InterPro" id="IPR036770">
    <property type="entry name" value="Ankyrin_rpt-contain_sf"/>
</dbReference>
<sequence length="888" mass="102115">MSQIELNTLKSFNWEDEEKRRELFNQLYNLMENWEGELLPNLQDIFQKEQIELNTLMSFNWEDEEERRELFNQLYTLIANWESELLPNLRDIFQKEQIEWFLTECIIDRIFRGNRKIDPRKFIEFVARTGYKDEVDVDHDGRPLTRRTTPVHRVAIFWDGKRDLDLVMSGLFEIFNRFDVNYTDESGYSHFHVACASGCKEVAEKFLELGQVDPNLLVTKTDDSPLHLALQYKQKKVAELLLSRGANLNLANKNGRTPLHAICTRDWGHSILVKTLLDYSNEEYWPVQVNARDKWGETPLHLAVRRKDKEMVRLLLRLGADPNVAKKDGLTPLHDICCANGDKDVDTLKALIEQSNVNLARHSKYEYKPVNFEVWNESGDAPLHSALRYRRDKFVELLMKNGADLNAVNKKGLTPLHIICQQYFDNSPMLELLFQISCEVNQPVQLNSKDKLGNTALHSALRFKHRNSIALLLKKGADPNLADARGWTSLHTICKTCRGDELTETFFQIIDSNQLTVLLDARDELGNTPLHLAVGSRQKNMTELLLRRGADATLTNAEGLTALHIISKEHMNDEFAKMLFELGNYENLQVDARDKLGNAPLHLALGHGRKKVAEFLLRKNADPNSTNAQGSTPLHMICQRICDDDLVKIFFETNDDIRKTVRVDAQDNLGQTPLLLAVTNLLPDVVNILLNRGADLSNFVFPPESHFNARLERNRLRFALKLACGIMAVVRRLEERGYELRRSDALTIMKFFANFGGLSVTSADRDQHWYDDEEFASKAKTITMTPSLSLHDLIQLQAGEAAKLFARNTDYMELWRSKIATQIPNRFKAACSMHLSEMISRRFFHRYAVGPFMELIHYRLPILCCDMIIETLTNEDLWRICLAADSQS</sequence>
<organism evidence="4 5">
    <name type="scientific">Trichogramma brassicae</name>
    <dbReference type="NCBI Taxonomy" id="86971"/>
    <lineage>
        <taxon>Eukaryota</taxon>
        <taxon>Metazoa</taxon>
        <taxon>Ecdysozoa</taxon>
        <taxon>Arthropoda</taxon>
        <taxon>Hexapoda</taxon>
        <taxon>Insecta</taxon>
        <taxon>Pterygota</taxon>
        <taxon>Neoptera</taxon>
        <taxon>Endopterygota</taxon>
        <taxon>Hymenoptera</taxon>
        <taxon>Apocrita</taxon>
        <taxon>Proctotrupomorpha</taxon>
        <taxon>Chalcidoidea</taxon>
        <taxon>Trichogrammatidae</taxon>
        <taxon>Trichogramma</taxon>
    </lineage>
</organism>
<dbReference type="PROSITE" id="PS50088">
    <property type="entry name" value="ANK_REPEAT"/>
    <property type="match status" value="7"/>
</dbReference>
<dbReference type="PRINTS" id="PR01415">
    <property type="entry name" value="ANKYRIN"/>
</dbReference>
<accession>A0A6H5ICW4</accession>
<dbReference type="PANTHER" id="PTHR24198:SF165">
    <property type="entry name" value="ANKYRIN REPEAT-CONTAINING PROTEIN-RELATED"/>
    <property type="match status" value="1"/>
</dbReference>
<evidence type="ECO:0000313" key="4">
    <source>
        <dbReference type="EMBL" id="CAB0032692.1"/>
    </source>
</evidence>
<dbReference type="InterPro" id="IPR002110">
    <property type="entry name" value="Ankyrin_rpt"/>
</dbReference>
<evidence type="ECO:0000256" key="3">
    <source>
        <dbReference type="PROSITE-ProRule" id="PRU00023"/>
    </source>
</evidence>
<dbReference type="Proteomes" id="UP000479190">
    <property type="component" value="Unassembled WGS sequence"/>
</dbReference>
<keyword evidence="1" id="KW-0677">Repeat</keyword>
<proteinExistence type="predicted"/>